<organism evidence="2">
    <name type="scientific">bioreactor metagenome</name>
    <dbReference type="NCBI Taxonomy" id="1076179"/>
    <lineage>
        <taxon>unclassified sequences</taxon>
        <taxon>metagenomes</taxon>
        <taxon>ecological metagenomes</taxon>
    </lineage>
</organism>
<dbReference type="Gene3D" id="3.10.129.10">
    <property type="entry name" value="Hotdog Thioesterase"/>
    <property type="match status" value="1"/>
</dbReference>
<evidence type="ECO:0000259" key="1">
    <source>
        <dbReference type="Pfam" id="PF03061"/>
    </source>
</evidence>
<name>A0A644W8D3_9ZZZZ</name>
<dbReference type="SUPFAM" id="SSF54637">
    <property type="entry name" value="Thioesterase/thiol ester dehydrase-isomerase"/>
    <property type="match status" value="1"/>
</dbReference>
<evidence type="ECO:0000313" key="2">
    <source>
        <dbReference type="EMBL" id="MPL99730.1"/>
    </source>
</evidence>
<dbReference type="EMBL" id="VSSQ01000685">
    <property type="protein sequence ID" value="MPL99730.1"/>
    <property type="molecule type" value="Genomic_DNA"/>
</dbReference>
<dbReference type="GO" id="GO:0061522">
    <property type="term" value="F:1,4-dihydroxy-2-naphthoyl-CoA thioesterase activity"/>
    <property type="evidence" value="ECO:0007669"/>
    <property type="project" value="TreeGrafter"/>
</dbReference>
<dbReference type="PANTHER" id="PTHR43240">
    <property type="entry name" value="1,4-DIHYDROXY-2-NAPHTHOYL-COA THIOESTERASE 1"/>
    <property type="match status" value="1"/>
</dbReference>
<dbReference type="Pfam" id="PF03061">
    <property type="entry name" value="4HBT"/>
    <property type="match status" value="1"/>
</dbReference>
<feature type="domain" description="Thioesterase" evidence="1">
    <location>
        <begin position="66"/>
        <end position="136"/>
    </location>
</feature>
<dbReference type="CDD" id="cd03443">
    <property type="entry name" value="PaaI_thioesterase"/>
    <property type="match status" value="1"/>
</dbReference>
<gene>
    <name evidence="2" type="ORF">SDC9_45951</name>
</gene>
<dbReference type="AlphaFoldDB" id="A0A644W8D3"/>
<protein>
    <recommendedName>
        <fullName evidence="1">Thioesterase domain-containing protein</fullName>
    </recommendedName>
</protein>
<dbReference type="InterPro" id="IPR006683">
    <property type="entry name" value="Thioestr_dom"/>
</dbReference>
<dbReference type="PANTHER" id="PTHR43240:SF1">
    <property type="entry name" value="BLR5584 PROTEIN"/>
    <property type="match status" value="1"/>
</dbReference>
<comment type="caution">
    <text evidence="2">The sequence shown here is derived from an EMBL/GenBank/DDBJ whole genome shotgun (WGS) entry which is preliminary data.</text>
</comment>
<dbReference type="GO" id="GO:0005829">
    <property type="term" value="C:cytosol"/>
    <property type="evidence" value="ECO:0007669"/>
    <property type="project" value="TreeGrafter"/>
</dbReference>
<proteinExistence type="predicted"/>
<accession>A0A644W8D3</accession>
<sequence length="161" mass="17620">MKDTIPKTQSELETAIQKFIEVLNTWRPGTVNAMMPTGYENCSLEKRTLTVSCDTLAWMSNPVEQMHGGIISAALDSAMGILVYVLSGGKFPPTVSLQISYVRPIPLGKRIMITSRAESVGRTVATVSAVVWMEDCPEKHLVTATGIYSTAGKTLAELWRK</sequence>
<dbReference type="InterPro" id="IPR029069">
    <property type="entry name" value="HotDog_dom_sf"/>
</dbReference>
<reference evidence="2" key="1">
    <citation type="submission" date="2019-08" db="EMBL/GenBank/DDBJ databases">
        <authorList>
            <person name="Kucharzyk K."/>
            <person name="Murdoch R.W."/>
            <person name="Higgins S."/>
            <person name="Loffler F."/>
        </authorList>
    </citation>
    <scope>NUCLEOTIDE SEQUENCE</scope>
</reference>